<evidence type="ECO:0000313" key="8">
    <source>
        <dbReference type="EMBL" id="MFD1788256.1"/>
    </source>
</evidence>
<evidence type="ECO:0000256" key="1">
    <source>
        <dbReference type="ARBA" id="ARBA00000085"/>
    </source>
</evidence>
<dbReference type="SMART" id="SM00388">
    <property type="entry name" value="HisKA"/>
    <property type="match status" value="1"/>
</dbReference>
<feature type="domain" description="Histidine kinase" evidence="6">
    <location>
        <begin position="385"/>
        <end position="597"/>
    </location>
</feature>
<organism evidence="8 9">
    <name type="scientific">Sphingomonas floccifaciens</name>
    <dbReference type="NCBI Taxonomy" id="1844115"/>
    <lineage>
        <taxon>Bacteria</taxon>
        <taxon>Pseudomonadati</taxon>
        <taxon>Pseudomonadota</taxon>
        <taxon>Alphaproteobacteria</taxon>
        <taxon>Sphingomonadales</taxon>
        <taxon>Sphingomonadaceae</taxon>
        <taxon>Sphingomonas</taxon>
    </lineage>
</organism>
<dbReference type="InterPro" id="IPR003594">
    <property type="entry name" value="HATPase_dom"/>
</dbReference>
<evidence type="ECO:0000259" key="7">
    <source>
        <dbReference type="PROSITE" id="PS50113"/>
    </source>
</evidence>
<reference evidence="9" key="1">
    <citation type="journal article" date="2019" name="Int. J. Syst. Evol. Microbiol.">
        <title>The Global Catalogue of Microorganisms (GCM) 10K type strain sequencing project: providing services to taxonomists for standard genome sequencing and annotation.</title>
        <authorList>
            <consortium name="The Broad Institute Genomics Platform"/>
            <consortium name="The Broad Institute Genome Sequencing Center for Infectious Disease"/>
            <person name="Wu L."/>
            <person name="Ma J."/>
        </authorList>
    </citation>
    <scope>NUCLEOTIDE SEQUENCE [LARGE SCALE GENOMIC DNA]</scope>
    <source>
        <strain evidence="9">Q85</strain>
    </source>
</reference>
<evidence type="ECO:0000313" key="9">
    <source>
        <dbReference type="Proteomes" id="UP001597283"/>
    </source>
</evidence>
<dbReference type="Gene3D" id="3.30.565.10">
    <property type="entry name" value="Histidine kinase-like ATPase, C-terminal domain"/>
    <property type="match status" value="1"/>
</dbReference>
<dbReference type="SMART" id="SM00387">
    <property type="entry name" value="HATPase_c"/>
    <property type="match status" value="1"/>
</dbReference>
<evidence type="ECO:0000256" key="5">
    <source>
        <dbReference type="ARBA" id="ARBA00022777"/>
    </source>
</evidence>
<evidence type="ECO:0000256" key="2">
    <source>
        <dbReference type="ARBA" id="ARBA00012438"/>
    </source>
</evidence>
<dbReference type="RefSeq" id="WP_380940640.1">
    <property type="nucleotide sequence ID" value="NZ_JBHUFC010000003.1"/>
</dbReference>
<accession>A0ABW4NEL2</accession>
<keyword evidence="5" id="KW-0418">Kinase</keyword>
<dbReference type="PRINTS" id="PR00344">
    <property type="entry name" value="BCTRLSENSOR"/>
</dbReference>
<dbReference type="EMBL" id="JBHUFC010000003">
    <property type="protein sequence ID" value="MFD1788256.1"/>
    <property type="molecule type" value="Genomic_DNA"/>
</dbReference>
<dbReference type="Pfam" id="PF08448">
    <property type="entry name" value="PAS_4"/>
    <property type="match status" value="1"/>
</dbReference>
<dbReference type="InterPro" id="IPR001610">
    <property type="entry name" value="PAC"/>
</dbReference>
<dbReference type="Pfam" id="PF08447">
    <property type="entry name" value="PAS_3"/>
    <property type="match status" value="1"/>
</dbReference>
<proteinExistence type="predicted"/>
<keyword evidence="8" id="KW-0067">ATP-binding</keyword>
<dbReference type="SUPFAM" id="SSF47384">
    <property type="entry name" value="Homodimeric domain of signal transducing histidine kinase"/>
    <property type="match status" value="1"/>
</dbReference>
<dbReference type="InterPro" id="IPR036097">
    <property type="entry name" value="HisK_dim/P_sf"/>
</dbReference>
<keyword evidence="4" id="KW-0808">Transferase</keyword>
<dbReference type="CDD" id="cd00082">
    <property type="entry name" value="HisKA"/>
    <property type="match status" value="1"/>
</dbReference>
<dbReference type="PANTHER" id="PTHR43304">
    <property type="entry name" value="PHYTOCHROME-LIKE PROTEIN CPH1"/>
    <property type="match status" value="1"/>
</dbReference>
<dbReference type="InterPro" id="IPR000014">
    <property type="entry name" value="PAS"/>
</dbReference>
<dbReference type="InterPro" id="IPR036890">
    <property type="entry name" value="HATPase_C_sf"/>
</dbReference>
<name>A0ABW4NEL2_9SPHN</name>
<dbReference type="Gene3D" id="1.10.287.130">
    <property type="match status" value="1"/>
</dbReference>
<dbReference type="InterPro" id="IPR005467">
    <property type="entry name" value="His_kinase_dom"/>
</dbReference>
<protein>
    <recommendedName>
        <fullName evidence="2">histidine kinase</fullName>
        <ecNumber evidence="2">2.7.13.3</ecNumber>
    </recommendedName>
</protein>
<dbReference type="NCBIfam" id="TIGR00229">
    <property type="entry name" value="sensory_box"/>
    <property type="match status" value="2"/>
</dbReference>
<dbReference type="InterPro" id="IPR035965">
    <property type="entry name" value="PAS-like_dom_sf"/>
</dbReference>
<keyword evidence="8" id="KW-0547">Nucleotide-binding</keyword>
<evidence type="ECO:0000256" key="4">
    <source>
        <dbReference type="ARBA" id="ARBA00022679"/>
    </source>
</evidence>
<feature type="domain" description="PAC" evidence="7">
    <location>
        <begin position="313"/>
        <end position="365"/>
    </location>
</feature>
<dbReference type="GO" id="GO:0005524">
    <property type="term" value="F:ATP binding"/>
    <property type="evidence" value="ECO:0007669"/>
    <property type="project" value="UniProtKB-KW"/>
</dbReference>
<dbReference type="InterPro" id="IPR003661">
    <property type="entry name" value="HisK_dim/P_dom"/>
</dbReference>
<dbReference type="Proteomes" id="UP001597283">
    <property type="component" value="Unassembled WGS sequence"/>
</dbReference>
<dbReference type="CDD" id="cd00130">
    <property type="entry name" value="PAS"/>
    <property type="match status" value="2"/>
</dbReference>
<sequence length="602" mass="66258">MFAHLTCELLSIAEDPALVIGPDLTFTYLNEPAKHEFAKLGLLGRGLADAPIGKDWEAIRHVCEQSRGIGPGRRFETCIPLLENWYEVRAVGVQGHHVLLLSDITGQRRASRDELTPPAASTLLKTIIDSAPDLIFVKDMAGRFILVNRALRDVSPDLLGRTVHDIYDADLAAVYDAADRSVIESGRPCTVEEIIPVHGEQRVFQTIKVPWIVGSDMRGVIGISRDMTERHNAEARVRESEERYRLAARATKDAIWDWDLIRDEITWNEAIEHLAGERPDQTGDWWKSRIAPADRDRVLGSIGRFIRQEISTWQCEYEFRHADGSYHAVFDRGFLVRDAHGVPVRMIGAMSDLSEPMKAQRRVMQLQSELIHVSRVSAMGTIASALAHEINQPLASAGNYVAGARRLLLGDDPNDLHEAREALALAASEVSRSGEIVRRIRRMVAHGETQVQPVPLKELIDDALALALPNPALSGVRVDLGPRHGVARGDAVQLQQVLVNLMRNAVEAMEDTDDRVLRLATSGDDASVRIDVRDTGCGIPSERVATVFTAFGSSKIGGLGVGLTICRTIVEAHGGQIWVEQTDDSGTCVALRLPSHRGDATP</sequence>
<dbReference type="SUPFAM" id="SSF55785">
    <property type="entry name" value="PYP-like sensor domain (PAS domain)"/>
    <property type="match status" value="2"/>
</dbReference>
<keyword evidence="9" id="KW-1185">Reference proteome</keyword>
<dbReference type="Gene3D" id="6.10.250.2580">
    <property type="match status" value="1"/>
</dbReference>
<dbReference type="SMART" id="SM00086">
    <property type="entry name" value="PAC"/>
    <property type="match status" value="1"/>
</dbReference>
<gene>
    <name evidence="8" type="ORF">ACFSC3_11800</name>
</gene>
<keyword evidence="3" id="KW-0597">Phosphoprotein</keyword>
<comment type="catalytic activity">
    <reaction evidence="1">
        <text>ATP + protein L-histidine = ADP + protein N-phospho-L-histidine.</text>
        <dbReference type="EC" id="2.7.13.3"/>
    </reaction>
</comment>
<dbReference type="EC" id="2.7.13.3" evidence="2"/>
<comment type="caution">
    <text evidence="8">The sequence shown here is derived from an EMBL/GenBank/DDBJ whole genome shotgun (WGS) entry which is preliminary data.</text>
</comment>
<dbReference type="InterPro" id="IPR000700">
    <property type="entry name" value="PAS-assoc_C"/>
</dbReference>
<evidence type="ECO:0000256" key="3">
    <source>
        <dbReference type="ARBA" id="ARBA00022553"/>
    </source>
</evidence>
<dbReference type="InterPro" id="IPR052162">
    <property type="entry name" value="Sensor_kinase/Photoreceptor"/>
</dbReference>
<dbReference type="Gene3D" id="3.30.450.20">
    <property type="entry name" value="PAS domain"/>
    <property type="match status" value="2"/>
</dbReference>
<dbReference type="InterPro" id="IPR013656">
    <property type="entry name" value="PAS_4"/>
</dbReference>
<evidence type="ECO:0000259" key="6">
    <source>
        <dbReference type="PROSITE" id="PS50109"/>
    </source>
</evidence>
<dbReference type="PROSITE" id="PS50109">
    <property type="entry name" value="HIS_KIN"/>
    <property type="match status" value="1"/>
</dbReference>
<dbReference type="InterPro" id="IPR013655">
    <property type="entry name" value="PAS_fold_3"/>
</dbReference>
<dbReference type="PANTHER" id="PTHR43304:SF1">
    <property type="entry name" value="PAC DOMAIN-CONTAINING PROTEIN"/>
    <property type="match status" value="1"/>
</dbReference>
<dbReference type="SUPFAM" id="SSF55874">
    <property type="entry name" value="ATPase domain of HSP90 chaperone/DNA topoisomerase II/histidine kinase"/>
    <property type="match status" value="1"/>
</dbReference>
<dbReference type="InterPro" id="IPR004358">
    <property type="entry name" value="Sig_transdc_His_kin-like_C"/>
</dbReference>
<dbReference type="Pfam" id="PF02518">
    <property type="entry name" value="HATPase_c"/>
    <property type="match status" value="1"/>
</dbReference>
<dbReference type="SMART" id="SM00091">
    <property type="entry name" value="PAS"/>
    <property type="match status" value="2"/>
</dbReference>
<dbReference type="PROSITE" id="PS50113">
    <property type="entry name" value="PAC"/>
    <property type="match status" value="1"/>
</dbReference>